<evidence type="ECO:0000313" key="8">
    <source>
        <dbReference type="Proteomes" id="UP000251314"/>
    </source>
</evidence>
<evidence type="ECO:0000313" key="5">
    <source>
        <dbReference type="EMBL" id="KAG3223342.1"/>
    </source>
</evidence>
<dbReference type="OrthoDB" id="117595at2759"/>
<protein>
    <submittedName>
        <fullName evidence="7">Uncharacterized protein</fullName>
    </submittedName>
</protein>
<evidence type="ECO:0000313" key="3">
    <source>
        <dbReference type="EMBL" id="KAG2946245.1"/>
    </source>
</evidence>
<keyword evidence="8" id="KW-1185">Reference proteome</keyword>
<dbReference type="Proteomes" id="UP000688947">
    <property type="component" value="Unassembled WGS sequence"/>
</dbReference>
<dbReference type="EMBL" id="RCMI01000144">
    <property type="protein sequence ID" value="KAG2930576.1"/>
    <property type="molecule type" value="Genomic_DNA"/>
</dbReference>
<evidence type="ECO:0000313" key="4">
    <source>
        <dbReference type="EMBL" id="KAG2987132.1"/>
    </source>
</evidence>
<dbReference type="EMBL" id="JAENGZ010000097">
    <property type="protein sequence ID" value="KAG6969417.1"/>
    <property type="molecule type" value="Genomic_DNA"/>
</dbReference>
<reference evidence="6" key="3">
    <citation type="submission" date="2021-01" db="EMBL/GenBank/DDBJ databases">
        <title>Phytophthora aleatoria, a newly-described species from Pinus radiata is distinct from Phytophthora cactorum isolates based on comparative genomics.</title>
        <authorList>
            <person name="Mcdougal R."/>
            <person name="Panda P."/>
            <person name="Williams N."/>
            <person name="Studholme D.J."/>
        </authorList>
    </citation>
    <scope>NUCLEOTIDE SEQUENCE</scope>
    <source>
        <strain evidence="6">NZFS 3830</strain>
    </source>
</reference>
<sequence length="109" mass="12344">MVKPKGNSGNQSNYVTVEDTALCRVWCNVTSDGITGVYQNLDEFWERVREGFEADDERRRRIGDSVRLEVPWVCRSALGLFLELLASSLSASAVLNKLLRRGRVLLTLR</sequence>
<dbReference type="Proteomes" id="UP000735874">
    <property type="component" value="Unassembled WGS sequence"/>
</dbReference>
<dbReference type="Proteomes" id="UP000697107">
    <property type="component" value="Unassembled WGS sequence"/>
</dbReference>
<evidence type="ECO:0000313" key="6">
    <source>
        <dbReference type="EMBL" id="KAG6969417.1"/>
    </source>
</evidence>
<dbReference type="EMBL" id="RCMK01000162">
    <property type="protein sequence ID" value="KAG2946245.1"/>
    <property type="molecule type" value="Genomic_DNA"/>
</dbReference>
<organism evidence="7 8">
    <name type="scientific">Phytophthora cactorum</name>
    <dbReference type="NCBI Taxonomy" id="29920"/>
    <lineage>
        <taxon>Eukaryota</taxon>
        <taxon>Sar</taxon>
        <taxon>Stramenopiles</taxon>
        <taxon>Oomycota</taxon>
        <taxon>Peronosporomycetes</taxon>
        <taxon>Peronosporales</taxon>
        <taxon>Peronosporaceae</taxon>
        <taxon>Phytophthora</taxon>
    </lineage>
</organism>
<dbReference type="Proteomes" id="UP000251314">
    <property type="component" value="Unassembled WGS sequence"/>
</dbReference>
<dbReference type="EMBL" id="RCMG01000090">
    <property type="protein sequence ID" value="KAG2864027.1"/>
    <property type="molecule type" value="Genomic_DNA"/>
</dbReference>
<dbReference type="Proteomes" id="UP000774804">
    <property type="component" value="Unassembled WGS sequence"/>
</dbReference>
<evidence type="ECO:0000313" key="2">
    <source>
        <dbReference type="EMBL" id="KAG2930576.1"/>
    </source>
</evidence>
<reference evidence="1" key="2">
    <citation type="submission" date="2018-10" db="EMBL/GenBank/DDBJ databases">
        <title>Effector identification in a new, highly contiguous assembly of the strawberry crown rot pathogen Phytophthora cactorum.</title>
        <authorList>
            <person name="Armitage A.D."/>
            <person name="Nellist C.F."/>
            <person name="Bates H."/>
            <person name="Vickerstaff R.J."/>
            <person name="Harrison R.J."/>
        </authorList>
    </citation>
    <scope>NUCLEOTIDE SEQUENCE</scope>
    <source>
        <strain evidence="1">15-7</strain>
        <strain evidence="2">4032</strain>
        <strain evidence="3">4040</strain>
        <strain evidence="4">P415</strain>
        <strain evidence="5">P421</strain>
    </source>
</reference>
<dbReference type="AlphaFoldDB" id="A0A329SDY4"/>
<dbReference type="EMBL" id="RCMV01000148">
    <property type="protein sequence ID" value="KAG3223342.1"/>
    <property type="molecule type" value="Genomic_DNA"/>
</dbReference>
<accession>A0A329SDY4</accession>
<dbReference type="Proteomes" id="UP000760860">
    <property type="component" value="Unassembled WGS sequence"/>
</dbReference>
<gene>
    <name evidence="6" type="ORF">JG687_00003230</name>
    <name evidence="7" type="ORF">PC110_g9825</name>
    <name evidence="1" type="ORF">PC113_g4941</name>
    <name evidence="2" type="ORF">PC115_g6459</name>
    <name evidence="3" type="ORF">PC117_g7785</name>
    <name evidence="4" type="ORF">PC118_g7452</name>
    <name evidence="5" type="ORF">PC129_g5972</name>
</gene>
<name>A0A329SDY4_9STRA</name>
<dbReference type="Proteomes" id="UP000736787">
    <property type="component" value="Unassembled WGS sequence"/>
</dbReference>
<evidence type="ECO:0000313" key="1">
    <source>
        <dbReference type="EMBL" id="KAG2864027.1"/>
    </source>
</evidence>
<evidence type="ECO:0000313" key="7">
    <source>
        <dbReference type="EMBL" id="RAW33848.1"/>
    </source>
</evidence>
<dbReference type="EMBL" id="RCML01000177">
    <property type="protein sequence ID" value="KAG2987132.1"/>
    <property type="molecule type" value="Genomic_DNA"/>
</dbReference>
<dbReference type="EMBL" id="MJFZ01000223">
    <property type="protein sequence ID" value="RAW33848.1"/>
    <property type="molecule type" value="Genomic_DNA"/>
</dbReference>
<proteinExistence type="predicted"/>
<reference evidence="7 8" key="1">
    <citation type="submission" date="2018-01" db="EMBL/GenBank/DDBJ databases">
        <title>Draft genome of the strawberry crown rot pathogen Phytophthora cactorum.</title>
        <authorList>
            <person name="Armitage A.D."/>
            <person name="Lysoe E."/>
            <person name="Nellist C.F."/>
            <person name="Harrison R.J."/>
            <person name="Brurberg M.B."/>
        </authorList>
    </citation>
    <scope>NUCLEOTIDE SEQUENCE [LARGE SCALE GENOMIC DNA]</scope>
    <source>
        <strain evidence="7 8">10300</strain>
    </source>
</reference>
<comment type="caution">
    <text evidence="7">The sequence shown here is derived from an EMBL/GenBank/DDBJ whole genome shotgun (WGS) entry which is preliminary data.</text>
</comment>
<dbReference type="VEuPathDB" id="FungiDB:PC110_g9825"/>